<dbReference type="InterPro" id="IPR032763">
    <property type="entry name" value="RIC3_N"/>
</dbReference>
<dbReference type="InterPro" id="IPR026160">
    <property type="entry name" value="Ric3"/>
</dbReference>
<dbReference type="GO" id="GO:0007271">
    <property type="term" value="P:synaptic transmission, cholinergic"/>
    <property type="evidence" value="ECO:0007669"/>
    <property type="project" value="TreeGrafter"/>
</dbReference>
<evidence type="ECO:0000256" key="1">
    <source>
        <dbReference type="ARBA" id="ARBA00004586"/>
    </source>
</evidence>
<feature type="non-terminal residue" evidence="9">
    <location>
        <position position="139"/>
    </location>
</feature>
<keyword evidence="10" id="KW-1185">Reference proteome</keyword>
<evidence type="ECO:0000313" key="10">
    <source>
        <dbReference type="Proteomes" id="UP000054359"/>
    </source>
</evidence>
<evidence type="ECO:0000256" key="2">
    <source>
        <dbReference type="ARBA" id="ARBA00008538"/>
    </source>
</evidence>
<evidence type="ECO:0000259" key="8">
    <source>
        <dbReference type="Pfam" id="PF15361"/>
    </source>
</evidence>
<keyword evidence="5 7" id="KW-1133">Transmembrane helix</keyword>
<evidence type="ECO:0000256" key="5">
    <source>
        <dbReference type="ARBA" id="ARBA00022989"/>
    </source>
</evidence>
<dbReference type="OrthoDB" id="10070774at2759"/>
<evidence type="ECO:0000256" key="6">
    <source>
        <dbReference type="ARBA" id="ARBA00023136"/>
    </source>
</evidence>
<dbReference type="GO" id="GO:0034394">
    <property type="term" value="P:protein localization to cell surface"/>
    <property type="evidence" value="ECO:0007669"/>
    <property type="project" value="TreeGrafter"/>
</dbReference>
<sequence length="139" mass="16094">MSMFLNAMHLMIFLHPFMRHSAKPQSKGAGAVNLVIPVYTIAIILFFIYSLFKMMLKKNSETCQSVSVKPRKTNCIHKCTEVEEHLEKRKVNAHERKTHRVLEQYGKEKVLTALKTIILEMEDFKGNFSEMDVRPISVP</sequence>
<protein>
    <recommendedName>
        <fullName evidence="8">Resistance to inhibitors of cholinesterase protein 3 N-terminal domain-containing protein</fullName>
    </recommendedName>
</protein>
<reference evidence="9 10" key="1">
    <citation type="submission" date="2013-11" db="EMBL/GenBank/DDBJ databases">
        <title>Genome sequencing of Stegodyphus mimosarum.</title>
        <authorList>
            <person name="Bechsgaard J."/>
        </authorList>
    </citation>
    <scope>NUCLEOTIDE SEQUENCE [LARGE SCALE GENOMIC DNA]</scope>
</reference>
<accession>A0A087TNM4</accession>
<keyword evidence="6 7" id="KW-0472">Membrane</keyword>
<dbReference type="PANTHER" id="PTHR21723">
    <property type="entry name" value="RESISTANCE TO INHIBITORS OF CHOLINESTERASE PROTEIN 3 RIC3"/>
    <property type="match status" value="1"/>
</dbReference>
<keyword evidence="4" id="KW-0256">Endoplasmic reticulum</keyword>
<dbReference type="GO" id="GO:0005789">
    <property type="term" value="C:endoplasmic reticulum membrane"/>
    <property type="evidence" value="ECO:0007669"/>
    <property type="project" value="UniProtKB-SubCell"/>
</dbReference>
<organism evidence="9 10">
    <name type="scientific">Stegodyphus mimosarum</name>
    <name type="common">African social velvet spider</name>
    <dbReference type="NCBI Taxonomy" id="407821"/>
    <lineage>
        <taxon>Eukaryota</taxon>
        <taxon>Metazoa</taxon>
        <taxon>Ecdysozoa</taxon>
        <taxon>Arthropoda</taxon>
        <taxon>Chelicerata</taxon>
        <taxon>Arachnida</taxon>
        <taxon>Araneae</taxon>
        <taxon>Araneomorphae</taxon>
        <taxon>Entelegynae</taxon>
        <taxon>Eresoidea</taxon>
        <taxon>Eresidae</taxon>
        <taxon>Stegodyphus</taxon>
    </lineage>
</organism>
<dbReference type="EMBL" id="KK116067">
    <property type="protein sequence ID" value="KFM66713.1"/>
    <property type="molecule type" value="Genomic_DNA"/>
</dbReference>
<evidence type="ECO:0000313" key="9">
    <source>
        <dbReference type="EMBL" id="KFM66713.1"/>
    </source>
</evidence>
<comment type="similarity">
    <text evidence="2">Belongs to the ric-3 family.</text>
</comment>
<keyword evidence="3 7" id="KW-0812">Transmembrane</keyword>
<comment type="subcellular location">
    <subcellularLocation>
        <location evidence="1">Endoplasmic reticulum membrane</location>
    </subcellularLocation>
</comment>
<dbReference type="Proteomes" id="UP000054359">
    <property type="component" value="Unassembled WGS sequence"/>
</dbReference>
<evidence type="ECO:0000256" key="7">
    <source>
        <dbReference type="SAM" id="Phobius"/>
    </source>
</evidence>
<dbReference type="GO" id="GO:0043025">
    <property type="term" value="C:neuronal cell body"/>
    <property type="evidence" value="ECO:0007669"/>
    <property type="project" value="TreeGrafter"/>
</dbReference>
<feature type="domain" description="Resistance to inhibitors of cholinesterase protein 3 N-terminal" evidence="8">
    <location>
        <begin position="24"/>
        <end position="88"/>
    </location>
</feature>
<dbReference type="GO" id="GO:0045202">
    <property type="term" value="C:synapse"/>
    <property type="evidence" value="ECO:0007669"/>
    <property type="project" value="GOC"/>
</dbReference>
<evidence type="ECO:0000256" key="3">
    <source>
        <dbReference type="ARBA" id="ARBA00022692"/>
    </source>
</evidence>
<gene>
    <name evidence="9" type="ORF">X975_07074</name>
</gene>
<dbReference type="AlphaFoldDB" id="A0A087TNM4"/>
<dbReference type="PANTHER" id="PTHR21723:SF3">
    <property type="entry name" value="PROTEIN RIC-3"/>
    <property type="match status" value="1"/>
</dbReference>
<proteinExistence type="inferred from homology"/>
<evidence type="ECO:0000256" key="4">
    <source>
        <dbReference type="ARBA" id="ARBA00022824"/>
    </source>
</evidence>
<dbReference type="Pfam" id="PF15361">
    <property type="entry name" value="RIC3"/>
    <property type="match status" value="1"/>
</dbReference>
<feature type="transmembrane region" description="Helical" evidence="7">
    <location>
        <begin position="31"/>
        <end position="52"/>
    </location>
</feature>
<name>A0A087TNM4_STEMI</name>
<dbReference type="GO" id="GO:0043005">
    <property type="term" value="C:neuron projection"/>
    <property type="evidence" value="ECO:0007669"/>
    <property type="project" value="TreeGrafter"/>
</dbReference>